<dbReference type="PROSITE" id="PS51257">
    <property type="entry name" value="PROKAR_LIPOPROTEIN"/>
    <property type="match status" value="1"/>
</dbReference>
<sequence length="338" mass="35671">MIRRSGRPARTLTGLLTAVVLLTASGCGLLGDADAESGAAAGPAPEKAKIKIGLLPIVDVASVHIAIKKGYFNEEGLEVEPVTVQGGAAAIPALINGDLDVTFGNWVSFFAAQAKDDAKSADGLKLIADGYQAKTGMFMILGKANSGFKSPRDLEGKTIALNTFNNIAELTAKATLEGNDVDLNKVTFKAMPMPDMEAAIESGVVDAGFMSEPFITRAQRNAGQIPFLYAASGPTDGIPIAGYGTTGKFAQQNPNTVAAFQRAMVKGQRDAADHATVQSLLVDYAKVDRDTATLVHFGEYPTSLDLSRLQRVSNLMRTYGLLQNDFDVKPMLVTGRTG</sequence>
<dbReference type="AlphaFoldDB" id="A0A9X2VFP2"/>
<dbReference type="PANTHER" id="PTHR30024">
    <property type="entry name" value="ALIPHATIC SULFONATES-BINDING PROTEIN-RELATED"/>
    <property type="match status" value="1"/>
</dbReference>
<dbReference type="Pfam" id="PF09084">
    <property type="entry name" value="NMT1"/>
    <property type="match status" value="1"/>
</dbReference>
<proteinExistence type="predicted"/>
<accession>A0A9X2VFP2</accession>
<dbReference type="Proteomes" id="UP001141259">
    <property type="component" value="Unassembled WGS sequence"/>
</dbReference>
<gene>
    <name evidence="2" type="ORF">NZH93_01920</name>
</gene>
<name>A0A9X2VFP2_9PSEU</name>
<organism evidence="2 3">
    <name type="scientific">Umezawaea endophytica</name>
    <dbReference type="NCBI Taxonomy" id="1654476"/>
    <lineage>
        <taxon>Bacteria</taxon>
        <taxon>Bacillati</taxon>
        <taxon>Actinomycetota</taxon>
        <taxon>Actinomycetes</taxon>
        <taxon>Pseudonocardiales</taxon>
        <taxon>Pseudonocardiaceae</taxon>
        <taxon>Umezawaea</taxon>
    </lineage>
</organism>
<dbReference type="Gene3D" id="3.40.190.10">
    <property type="entry name" value="Periplasmic binding protein-like II"/>
    <property type="match status" value="2"/>
</dbReference>
<evidence type="ECO:0000313" key="2">
    <source>
        <dbReference type="EMBL" id="MCS7475594.1"/>
    </source>
</evidence>
<feature type="domain" description="SsuA/THI5-like" evidence="1">
    <location>
        <begin position="60"/>
        <end position="274"/>
    </location>
</feature>
<evidence type="ECO:0000259" key="1">
    <source>
        <dbReference type="Pfam" id="PF09084"/>
    </source>
</evidence>
<comment type="caution">
    <text evidence="2">The sequence shown here is derived from an EMBL/GenBank/DDBJ whole genome shotgun (WGS) entry which is preliminary data.</text>
</comment>
<dbReference type="SUPFAM" id="SSF53850">
    <property type="entry name" value="Periplasmic binding protein-like II"/>
    <property type="match status" value="1"/>
</dbReference>
<keyword evidence="3" id="KW-1185">Reference proteome</keyword>
<protein>
    <submittedName>
        <fullName evidence="2">ABC transporter substrate-binding protein</fullName>
    </submittedName>
</protein>
<dbReference type="EMBL" id="JANYMP010000001">
    <property type="protein sequence ID" value="MCS7475594.1"/>
    <property type="molecule type" value="Genomic_DNA"/>
</dbReference>
<dbReference type="InterPro" id="IPR015168">
    <property type="entry name" value="SsuA/THI5"/>
</dbReference>
<evidence type="ECO:0000313" key="3">
    <source>
        <dbReference type="Proteomes" id="UP001141259"/>
    </source>
</evidence>
<reference evidence="2" key="1">
    <citation type="submission" date="2022-08" db="EMBL/GenBank/DDBJ databases">
        <authorList>
            <person name="Tistechok S."/>
            <person name="Samborskyy M."/>
            <person name="Roman I."/>
        </authorList>
    </citation>
    <scope>NUCLEOTIDE SEQUENCE</scope>
    <source>
        <strain evidence="2">DSM 103496</strain>
    </source>
</reference>
<dbReference type="RefSeq" id="WP_259621106.1">
    <property type="nucleotide sequence ID" value="NZ_JANYMP010000001.1"/>
</dbReference>